<evidence type="ECO:0000313" key="2">
    <source>
        <dbReference type="EMBL" id="PIY71931.1"/>
    </source>
</evidence>
<dbReference type="SUPFAM" id="SSF53448">
    <property type="entry name" value="Nucleotide-diphospho-sugar transferases"/>
    <property type="match status" value="1"/>
</dbReference>
<gene>
    <name evidence="2" type="ORF">COY87_03580</name>
</gene>
<dbReference type="AlphaFoldDB" id="A0A2M7QJ03"/>
<sequence length="234" mass="26507">MKKRNINNIGMDKEKIYIVIPAYNEAIVLGGVIDEIKKNGFHNIIVVDDGSTDNTSHVLKNKAIIYVRHSLNRGKGASIKTGFEACKLLGANSIVTFDGDGQHDPIDIQPMIQLIQKGFDVVMGSRNYQEKHMPRYKAVGNSIGNFITWLIYGLWVSDSQFGLRAYSQKAIDNIHLTSDRYEFDSEIIREIARHGLKHCEMTAHVRYTEYAKKKKNKQSVIGAMKMVFRMLLTG</sequence>
<accession>A0A2M7QJ03</accession>
<keyword evidence="2" id="KW-0808">Transferase</keyword>
<organism evidence="2 3">
    <name type="scientific">Candidatus Roizmanbacteria bacterium CG_4_10_14_0_8_um_filter_33_9</name>
    <dbReference type="NCBI Taxonomy" id="1974826"/>
    <lineage>
        <taxon>Bacteria</taxon>
        <taxon>Candidatus Roizmaniibacteriota</taxon>
    </lineage>
</organism>
<name>A0A2M7QJ03_9BACT</name>
<dbReference type="CDD" id="cd04179">
    <property type="entry name" value="DPM_DPG-synthase_like"/>
    <property type="match status" value="1"/>
</dbReference>
<comment type="caution">
    <text evidence="2">The sequence shown here is derived from an EMBL/GenBank/DDBJ whole genome shotgun (WGS) entry which is preliminary data.</text>
</comment>
<dbReference type="PANTHER" id="PTHR48090:SF7">
    <property type="entry name" value="RFBJ PROTEIN"/>
    <property type="match status" value="1"/>
</dbReference>
<dbReference type="Proteomes" id="UP000229401">
    <property type="component" value="Unassembled WGS sequence"/>
</dbReference>
<dbReference type="InterPro" id="IPR029044">
    <property type="entry name" value="Nucleotide-diphossugar_trans"/>
</dbReference>
<dbReference type="Gene3D" id="3.90.550.10">
    <property type="entry name" value="Spore Coat Polysaccharide Biosynthesis Protein SpsA, Chain A"/>
    <property type="match status" value="1"/>
</dbReference>
<dbReference type="InterPro" id="IPR001173">
    <property type="entry name" value="Glyco_trans_2-like"/>
</dbReference>
<evidence type="ECO:0000259" key="1">
    <source>
        <dbReference type="Pfam" id="PF00535"/>
    </source>
</evidence>
<dbReference type="Pfam" id="PF00535">
    <property type="entry name" value="Glycos_transf_2"/>
    <property type="match status" value="1"/>
</dbReference>
<dbReference type="GO" id="GO:0016740">
    <property type="term" value="F:transferase activity"/>
    <property type="evidence" value="ECO:0007669"/>
    <property type="project" value="UniProtKB-KW"/>
</dbReference>
<dbReference type="InterPro" id="IPR050256">
    <property type="entry name" value="Glycosyltransferase_2"/>
</dbReference>
<proteinExistence type="predicted"/>
<protein>
    <submittedName>
        <fullName evidence="2">Glycosyltransferase family 2 protein</fullName>
    </submittedName>
</protein>
<feature type="domain" description="Glycosyltransferase 2-like" evidence="1">
    <location>
        <begin position="18"/>
        <end position="173"/>
    </location>
</feature>
<dbReference type="PANTHER" id="PTHR48090">
    <property type="entry name" value="UNDECAPRENYL-PHOSPHATE 4-DEOXY-4-FORMAMIDO-L-ARABINOSE TRANSFERASE-RELATED"/>
    <property type="match status" value="1"/>
</dbReference>
<dbReference type="EMBL" id="PFLI01000119">
    <property type="protein sequence ID" value="PIY71931.1"/>
    <property type="molecule type" value="Genomic_DNA"/>
</dbReference>
<reference evidence="3" key="1">
    <citation type="submission" date="2017-09" db="EMBL/GenBank/DDBJ databases">
        <title>Depth-based differentiation of microbial function through sediment-hosted aquifers and enrichment of novel symbionts in the deep terrestrial subsurface.</title>
        <authorList>
            <person name="Probst A.J."/>
            <person name="Ladd B."/>
            <person name="Jarett J.K."/>
            <person name="Geller-Mcgrath D.E."/>
            <person name="Sieber C.M.K."/>
            <person name="Emerson J.B."/>
            <person name="Anantharaman K."/>
            <person name="Thomas B.C."/>
            <person name="Malmstrom R."/>
            <person name="Stieglmeier M."/>
            <person name="Klingl A."/>
            <person name="Woyke T."/>
            <person name="Ryan C.M."/>
            <person name="Banfield J.F."/>
        </authorList>
    </citation>
    <scope>NUCLEOTIDE SEQUENCE [LARGE SCALE GENOMIC DNA]</scope>
</reference>
<evidence type="ECO:0000313" key="3">
    <source>
        <dbReference type="Proteomes" id="UP000229401"/>
    </source>
</evidence>